<accession>A0ACB9ZFU3</accession>
<gene>
    <name evidence="1" type="ORF">F4820DRAFT_258992</name>
</gene>
<reference evidence="1 2" key="1">
    <citation type="journal article" date="2022" name="New Phytol.">
        <title>Ecological generalism drives hyperdiversity of secondary metabolite gene clusters in xylarialean endophytes.</title>
        <authorList>
            <person name="Franco M.E.E."/>
            <person name="Wisecaver J.H."/>
            <person name="Arnold A.E."/>
            <person name="Ju Y.M."/>
            <person name="Slot J.C."/>
            <person name="Ahrendt S."/>
            <person name="Moore L.P."/>
            <person name="Eastman K.E."/>
            <person name="Scott K."/>
            <person name="Konkel Z."/>
            <person name="Mondo S.J."/>
            <person name="Kuo A."/>
            <person name="Hayes R.D."/>
            <person name="Haridas S."/>
            <person name="Andreopoulos B."/>
            <person name="Riley R."/>
            <person name="LaButti K."/>
            <person name="Pangilinan J."/>
            <person name="Lipzen A."/>
            <person name="Amirebrahimi M."/>
            <person name="Yan J."/>
            <person name="Adam C."/>
            <person name="Keymanesh K."/>
            <person name="Ng V."/>
            <person name="Louie K."/>
            <person name="Northen T."/>
            <person name="Drula E."/>
            <person name="Henrissat B."/>
            <person name="Hsieh H.M."/>
            <person name="Youens-Clark K."/>
            <person name="Lutzoni F."/>
            <person name="Miadlikowska J."/>
            <person name="Eastwood D.C."/>
            <person name="Hamelin R.C."/>
            <person name="Grigoriev I.V."/>
            <person name="U'Ren J.M."/>
        </authorList>
    </citation>
    <scope>NUCLEOTIDE SEQUENCE [LARGE SCALE GENOMIC DNA]</scope>
    <source>
        <strain evidence="1 2">CBS 119005</strain>
    </source>
</reference>
<comment type="caution">
    <text evidence="1">The sequence shown here is derived from an EMBL/GenBank/DDBJ whole genome shotgun (WGS) entry which is preliminary data.</text>
</comment>
<name>A0ACB9ZFU3_9PEZI</name>
<evidence type="ECO:0000313" key="2">
    <source>
        <dbReference type="Proteomes" id="UP001497700"/>
    </source>
</evidence>
<sequence length="409" mass="43907">MATIIIRVETAAEKEQRRDVIDLTGEPDSTPAPAPISTSMPSPAVIRARGGADVERSQGDAEAARRAPSAAPSWTMTPETDGRGATPALGGSSSSSAAELPRQPATPKGKEPARDQALLMAQLGSSRRESSAGPSGATAAANTRSSPVGKKREPSTPPRNIYPTTAGGNLSPRKRGQESPDTVPVKEEPQLGGFGFASAFGGVNVDDRPATPVKKEESSSGDEAADDDDVIQISPFKKRRGSSSMSPDLFSIPALPAAFQRSPSPSPTSTANAAHDNNAAAANAPFHHPDFPTRPPLRCPKRNPSHAAIEPETSTSSRNHRRRYYRCRDCPGFGGFVCWADRRGVRPDNPLCWCRQPAREDITGDGATQPDTLWYKCATDHCRFRRFDWDDPLSPEEVNRYCGRQVYPL</sequence>
<keyword evidence="2" id="KW-1185">Reference proteome</keyword>
<evidence type="ECO:0000313" key="1">
    <source>
        <dbReference type="EMBL" id="KAI4870518.1"/>
    </source>
</evidence>
<dbReference type="Proteomes" id="UP001497700">
    <property type="component" value="Unassembled WGS sequence"/>
</dbReference>
<protein>
    <submittedName>
        <fullName evidence="1">Uncharacterized protein</fullName>
    </submittedName>
</protein>
<dbReference type="EMBL" id="MU393424">
    <property type="protein sequence ID" value="KAI4870518.1"/>
    <property type="molecule type" value="Genomic_DNA"/>
</dbReference>
<organism evidence="1 2">
    <name type="scientific">Hypoxylon rubiginosum</name>
    <dbReference type="NCBI Taxonomy" id="110542"/>
    <lineage>
        <taxon>Eukaryota</taxon>
        <taxon>Fungi</taxon>
        <taxon>Dikarya</taxon>
        <taxon>Ascomycota</taxon>
        <taxon>Pezizomycotina</taxon>
        <taxon>Sordariomycetes</taxon>
        <taxon>Xylariomycetidae</taxon>
        <taxon>Xylariales</taxon>
        <taxon>Hypoxylaceae</taxon>
        <taxon>Hypoxylon</taxon>
    </lineage>
</organism>
<proteinExistence type="predicted"/>